<evidence type="ECO:0000313" key="2">
    <source>
        <dbReference type="EMBL" id="EAY23479.1"/>
    </source>
</evidence>
<dbReference type="InParanoid" id="A2D846"/>
<keyword evidence="1" id="KW-0175">Coiled coil</keyword>
<keyword evidence="3" id="KW-1185">Reference proteome</keyword>
<feature type="coiled-coil region" evidence="1">
    <location>
        <begin position="350"/>
        <end position="381"/>
    </location>
</feature>
<evidence type="ECO:0000313" key="3">
    <source>
        <dbReference type="Proteomes" id="UP000001542"/>
    </source>
</evidence>
<gene>
    <name evidence="2" type="ORF">TVAG_071430</name>
</gene>
<dbReference type="Proteomes" id="UP000001542">
    <property type="component" value="Unassembled WGS sequence"/>
</dbReference>
<reference evidence="2" key="2">
    <citation type="journal article" date="2007" name="Science">
        <title>Draft genome sequence of the sexually transmitted pathogen Trichomonas vaginalis.</title>
        <authorList>
            <person name="Carlton J.M."/>
            <person name="Hirt R.P."/>
            <person name="Silva J.C."/>
            <person name="Delcher A.L."/>
            <person name="Schatz M."/>
            <person name="Zhao Q."/>
            <person name="Wortman J.R."/>
            <person name="Bidwell S.L."/>
            <person name="Alsmark U.C.M."/>
            <person name="Besteiro S."/>
            <person name="Sicheritz-Ponten T."/>
            <person name="Noel C.J."/>
            <person name="Dacks J.B."/>
            <person name="Foster P.G."/>
            <person name="Simillion C."/>
            <person name="Van de Peer Y."/>
            <person name="Miranda-Saavedra D."/>
            <person name="Barton G.J."/>
            <person name="Westrop G.D."/>
            <person name="Mueller S."/>
            <person name="Dessi D."/>
            <person name="Fiori P.L."/>
            <person name="Ren Q."/>
            <person name="Paulsen I."/>
            <person name="Zhang H."/>
            <person name="Bastida-Corcuera F.D."/>
            <person name="Simoes-Barbosa A."/>
            <person name="Brown M.T."/>
            <person name="Hayes R.D."/>
            <person name="Mukherjee M."/>
            <person name="Okumura C.Y."/>
            <person name="Schneider R."/>
            <person name="Smith A.J."/>
            <person name="Vanacova S."/>
            <person name="Villalvazo M."/>
            <person name="Haas B.J."/>
            <person name="Pertea M."/>
            <person name="Feldblyum T.V."/>
            <person name="Utterback T.R."/>
            <person name="Shu C.L."/>
            <person name="Osoegawa K."/>
            <person name="de Jong P.J."/>
            <person name="Hrdy I."/>
            <person name="Horvathova L."/>
            <person name="Zubacova Z."/>
            <person name="Dolezal P."/>
            <person name="Malik S.B."/>
            <person name="Logsdon J.M. Jr."/>
            <person name="Henze K."/>
            <person name="Gupta A."/>
            <person name="Wang C.C."/>
            <person name="Dunne R.L."/>
            <person name="Upcroft J.A."/>
            <person name="Upcroft P."/>
            <person name="White O."/>
            <person name="Salzberg S.L."/>
            <person name="Tang P."/>
            <person name="Chiu C.-H."/>
            <person name="Lee Y.-S."/>
            <person name="Embley T.M."/>
            <person name="Coombs G.H."/>
            <person name="Mottram J.C."/>
            <person name="Tachezy J."/>
            <person name="Fraser-Liggett C.M."/>
            <person name="Johnson P.J."/>
        </authorList>
    </citation>
    <scope>NUCLEOTIDE SEQUENCE [LARGE SCALE GENOMIC DNA]</scope>
    <source>
        <strain evidence="2">G3</strain>
    </source>
</reference>
<proteinExistence type="predicted"/>
<name>A2D846_TRIV3</name>
<dbReference type="EMBL" id="DS113178">
    <property type="protein sequence ID" value="EAY23479.1"/>
    <property type="molecule type" value="Genomic_DNA"/>
</dbReference>
<dbReference type="SMR" id="A2D846"/>
<organism evidence="2 3">
    <name type="scientific">Trichomonas vaginalis (strain ATCC PRA-98 / G3)</name>
    <dbReference type="NCBI Taxonomy" id="412133"/>
    <lineage>
        <taxon>Eukaryota</taxon>
        <taxon>Metamonada</taxon>
        <taxon>Parabasalia</taxon>
        <taxon>Trichomonadida</taxon>
        <taxon>Trichomonadidae</taxon>
        <taxon>Trichomonas</taxon>
    </lineage>
</organism>
<reference evidence="2" key="1">
    <citation type="submission" date="2006-10" db="EMBL/GenBank/DDBJ databases">
        <authorList>
            <person name="Amadeo P."/>
            <person name="Zhao Q."/>
            <person name="Wortman J."/>
            <person name="Fraser-Liggett C."/>
            <person name="Carlton J."/>
        </authorList>
    </citation>
    <scope>NUCLEOTIDE SEQUENCE</scope>
    <source>
        <strain evidence="2">G3</strain>
    </source>
</reference>
<dbReference type="RefSeq" id="XP_001584465.1">
    <property type="nucleotide sequence ID" value="XM_001584415.1"/>
</dbReference>
<dbReference type="VEuPathDB" id="TrichDB:TVAGG3_1046320"/>
<dbReference type="STRING" id="5722.A2D846"/>
<feature type="coiled-coil region" evidence="1">
    <location>
        <begin position="445"/>
        <end position="487"/>
    </location>
</feature>
<evidence type="ECO:0000256" key="1">
    <source>
        <dbReference type="SAM" id="Coils"/>
    </source>
</evidence>
<dbReference type="AlphaFoldDB" id="A2D846"/>
<accession>A2D846</accession>
<dbReference type="VEuPathDB" id="TrichDB:TVAG_071430"/>
<protein>
    <submittedName>
        <fullName evidence="2">Uncharacterized protein</fullName>
    </submittedName>
</protein>
<dbReference type="KEGG" id="tva:5469043"/>
<sequence length="864" mass="98734">MQKPLNPQANLEFAFNNFIDNIGKLVSHNYCVQNSRNSLLTYTSEAQHLFPGLLSTVNGDNISALLVSGTENFPTIQGPLPFLKLWKPYAKLCCDLQFSIPDIIKQSITRNFEIISTSLSHINKNQSAQSGGKKNVQPLIQQKISLLSECYLFLQNPSDTEQLQSITSKIKSYSKILNDCFVKEFNDCGISSKDLVRIRQKVYTACSDTISIINSIIFINIDIKNMLNSLDRFQEALLVALDHSDASQSAIYRRPMLPELPEEHIPEQINLETNEEEETEELDFKSFNNAYELMDYGIDNAKKLKKSEIISEFLKYLKELVSQMDDDNKNTIKSLQKSLKDFELKSQTELLVSENKRKELMKKIEEMNNLHSDDIKNLRNIISSCYSYFENQDIDESVLNSELHMMISMSISKFNNSIVNKDQSIMKIFEDLLEIPENIDIYSYMVSLRQEINKKIENLSQSNAEKEETKNNQNEELKQKIYDLQNEFDERIKSLTSKISNLYQIISDKFKDFINVPKTGSFFEDSVEACDLMVHTLKKENERNAKCEKILGEVRDRLAKYLKIEVPSGDFDSSSLRLIEILEKMQNPLQSKLENSDALVNALTKALLQIKVKLKLGDTTAEQQLKGHVLAASILKDVSTFSDNVDLLKKSFLAYRDIIIKYNDKAAQFVGLSIDNEHYRNMSEPDFVSFSQRLCNGMVLQVKPKVDKSKLTNEGINKIFEEVFKNVEISNKTQPMVYLPELSTLIMTMNNTLSALKPFAAILNEIFSQFDCKLRAFSPVSAQYKMLRQNVMKIHAALSAIVPSKINSLVFLVLSRFVALLSSLLSALSTLSFGESDIDSKEEIFKIQQENIKLNNLLNEHNNV</sequence>